<dbReference type="PANTHER" id="PTHR43132:SF6">
    <property type="entry name" value="HTH-TYPE TRANSCRIPTIONAL REPRESSOR CZRA"/>
    <property type="match status" value="1"/>
</dbReference>
<name>A0A150LAG4_9BACI</name>
<dbReference type="PRINTS" id="PR00778">
    <property type="entry name" value="HTHARSR"/>
</dbReference>
<keyword evidence="1" id="KW-0805">Transcription regulation</keyword>
<dbReference type="InterPro" id="IPR051011">
    <property type="entry name" value="Metal_resp_trans_reg"/>
</dbReference>
<gene>
    <name evidence="5" type="ORF">B4135_3907</name>
</gene>
<evidence type="ECO:0000256" key="1">
    <source>
        <dbReference type="ARBA" id="ARBA00023015"/>
    </source>
</evidence>
<reference evidence="5 6" key="1">
    <citation type="submission" date="2016-01" db="EMBL/GenBank/DDBJ databases">
        <title>Draft Genome Sequences of Seven Thermophilic Sporeformers Isolated from Foods.</title>
        <authorList>
            <person name="Berendsen E.M."/>
            <person name="Wells-Bennik M.H."/>
            <person name="Krawcyk A.O."/>
            <person name="De Jong A."/>
            <person name="Holsappel S."/>
            <person name="Eijlander R.T."/>
            <person name="Kuipers O.P."/>
        </authorList>
    </citation>
    <scope>NUCLEOTIDE SEQUENCE [LARGE SCALE GENOMIC DNA]</scope>
    <source>
        <strain evidence="5 6">B4135</strain>
    </source>
</reference>
<dbReference type="Proteomes" id="UP000075683">
    <property type="component" value="Unassembled WGS sequence"/>
</dbReference>
<dbReference type="NCBIfam" id="NF033788">
    <property type="entry name" value="HTH_metalloreg"/>
    <property type="match status" value="1"/>
</dbReference>
<protein>
    <recommendedName>
        <fullName evidence="4">HTH arsR-type domain-containing protein</fullName>
    </recommendedName>
</protein>
<dbReference type="SUPFAM" id="SSF46785">
    <property type="entry name" value="Winged helix' DNA-binding domain"/>
    <property type="match status" value="1"/>
</dbReference>
<organism evidence="5 6">
    <name type="scientific">Caldibacillus debilis</name>
    <dbReference type="NCBI Taxonomy" id="301148"/>
    <lineage>
        <taxon>Bacteria</taxon>
        <taxon>Bacillati</taxon>
        <taxon>Bacillota</taxon>
        <taxon>Bacilli</taxon>
        <taxon>Bacillales</taxon>
        <taxon>Bacillaceae</taxon>
        <taxon>Caldibacillus</taxon>
    </lineage>
</organism>
<dbReference type="STRING" id="301148.B4135_3907"/>
<dbReference type="OrthoDB" id="9794330at2"/>
<dbReference type="InterPro" id="IPR011991">
    <property type="entry name" value="ArsR-like_HTH"/>
</dbReference>
<dbReference type="InterPro" id="IPR001845">
    <property type="entry name" value="HTH_ArsR_DNA-bd_dom"/>
</dbReference>
<dbReference type="Pfam" id="PF01022">
    <property type="entry name" value="HTH_5"/>
    <property type="match status" value="1"/>
</dbReference>
<dbReference type="AlphaFoldDB" id="A0A150LAG4"/>
<proteinExistence type="predicted"/>
<dbReference type="RefSeq" id="WP_061570044.1">
    <property type="nucleotide sequence ID" value="NZ_LQYT01000133.1"/>
</dbReference>
<feature type="domain" description="HTH arsR-type" evidence="4">
    <location>
        <begin position="10"/>
        <end position="104"/>
    </location>
</feature>
<sequence length="118" mass="12837">MKKDAGPLWLSDETVDQVAQIFKVLADPTRIKILYLLSREESGVNRLADMLGLSQSAVSHQLRVLKSMRLVKNRRSGQSILYSCDDEHVISLLCQAIDHAGHEGSDSFGGPSASSPSG</sequence>
<comment type="caution">
    <text evidence="5">The sequence shown here is derived from an EMBL/GenBank/DDBJ whole genome shotgun (WGS) entry which is preliminary data.</text>
</comment>
<dbReference type="SMART" id="SM00418">
    <property type="entry name" value="HTH_ARSR"/>
    <property type="match status" value="1"/>
</dbReference>
<evidence type="ECO:0000259" key="4">
    <source>
        <dbReference type="PROSITE" id="PS50987"/>
    </source>
</evidence>
<dbReference type="GO" id="GO:0003700">
    <property type="term" value="F:DNA-binding transcription factor activity"/>
    <property type="evidence" value="ECO:0007669"/>
    <property type="project" value="InterPro"/>
</dbReference>
<evidence type="ECO:0000313" key="6">
    <source>
        <dbReference type="Proteomes" id="UP000075683"/>
    </source>
</evidence>
<dbReference type="PATRIC" id="fig|301148.3.peg.1975"/>
<dbReference type="PROSITE" id="PS50987">
    <property type="entry name" value="HTH_ARSR_2"/>
    <property type="match status" value="1"/>
</dbReference>
<dbReference type="PANTHER" id="PTHR43132">
    <property type="entry name" value="ARSENICAL RESISTANCE OPERON REPRESSOR ARSR-RELATED"/>
    <property type="match status" value="1"/>
</dbReference>
<evidence type="ECO:0000256" key="3">
    <source>
        <dbReference type="ARBA" id="ARBA00023163"/>
    </source>
</evidence>
<keyword evidence="2" id="KW-0238">DNA-binding</keyword>
<dbReference type="CDD" id="cd00090">
    <property type="entry name" value="HTH_ARSR"/>
    <property type="match status" value="1"/>
</dbReference>
<keyword evidence="3" id="KW-0804">Transcription</keyword>
<evidence type="ECO:0000256" key="2">
    <source>
        <dbReference type="ARBA" id="ARBA00023125"/>
    </source>
</evidence>
<dbReference type="InterPro" id="IPR036390">
    <property type="entry name" value="WH_DNA-bd_sf"/>
</dbReference>
<dbReference type="Gene3D" id="1.10.10.10">
    <property type="entry name" value="Winged helix-like DNA-binding domain superfamily/Winged helix DNA-binding domain"/>
    <property type="match status" value="1"/>
</dbReference>
<evidence type="ECO:0000313" key="5">
    <source>
        <dbReference type="EMBL" id="KYD08996.1"/>
    </source>
</evidence>
<dbReference type="InterPro" id="IPR036388">
    <property type="entry name" value="WH-like_DNA-bd_sf"/>
</dbReference>
<accession>A0A150LAG4</accession>
<dbReference type="EMBL" id="LQYT01000133">
    <property type="protein sequence ID" value="KYD08996.1"/>
    <property type="molecule type" value="Genomic_DNA"/>
</dbReference>
<dbReference type="GO" id="GO:0003677">
    <property type="term" value="F:DNA binding"/>
    <property type="evidence" value="ECO:0007669"/>
    <property type="project" value="UniProtKB-KW"/>
</dbReference>